<feature type="transmembrane region" description="Helical" evidence="1">
    <location>
        <begin position="87"/>
        <end position="107"/>
    </location>
</feature>
<sequence length="169" mass="18914">LYPNFNLIHDPPSISIRFPSGPLAGPIFSIVFTFSAFIYDFGNIVTLAPVSTFTLTGIPLANMVMYHTLLPQWYLEKTADKCLSLKYMVFHPTIIYSSVVILVSPAHPCVVSHLFTSPAHPCVVSHLFTLSTICLVFLSCPFYLFVLFLSSTPSTKFSFLCVTFCFIHF</sequence>
<feature type="non-terminal residue" evidence="2">
    <location>
        <position position="1"/>
    </location>
</feature>
<feature type="transmembrane region" description="Helical" evidence="1">
    <location>
        <begin position="21"/>
        <end position="39"/>
    </location>
</feature>
<keyword evidence="1" id="KW-1133">Transmembrane helix</keyword>
<keyword evidence="1" id="KW-0812">Transmembrane</keyword>
<protein>
    <submittedName>
        <fullName evidence="2">Uncharacterized protein</fullName>
    </submittedName>
</protein>
<proteinExistence type="predicted"/>
<keyword evidence="1" id="KW-0472">Membrane</keyword>
<feature type="transmembrane region" description="Helical" evidence="1">
    <location>
        <begin position="45"/>
        <end position="66"/>
    </location>
</feature>
<dbReference type="AlphaFoldDB" id="A0A0K2THC5"/>
<dbReference type="EMBL" id="HACA01007525">
    <property type="protein sequence ID" value="CDW24886.1"/>
    <property type="molecule type" value="Transcribed_RNA"/>
</dbReference>
<evidence type="ECO:0000313" key="2">
    <source>
        <dbReference type="EMBL" id="CDW24886.1"/>
    </source>
</evidence>
<feature type="transmembrane region" description="Helical" evidence="1">
    <location>
        <begin position="127"/>
        <end position="149"/>
    </location>
</feature>
<reference evidence="2" key="1">
    <citation type="submission" date="2014-05" db="EMBL/GenBank/DDBJ databases">
        <authorList>
            <person name="Chronopoulou M."/>
        </authorList>
    </citation>
    <scope>NUCLEOTIDE SEQUENCE</scope>
    <source>
        <tissue evidence="2">Whole organism</tissue>
    </source>
</reference>
<organism evidence="2">
    <name type="scientific">Lepeophtheirus salmonis</name>
    <name type="common">Salmon louse</name>
    <name type="synonym">Caligus salmonis</name>
    <dbReference type="NCBI Taxonomy" id="72036"/>
    <lineage>
        <taxon>Eukaryota</taxon>
        <taxon>Metazoa</taxon>
        <taxon>Ecdysozoa</taxon>
        <taxon>Arthropoda</taxon>
        <taxon>Crustacea</taxon>
        <taxon>Multicrustacea</taxon>
        <taxon>Hexanauplia</taxon>
        <taxon>Copepoda</taxon>
        <taxon>Siphonostomatoida</taxon>
        <taxon>Caligidae</taxon>
        <taxon>Lepeophtheirus</taxon>
    </lineage>
</organism>
<evidence type="ECO:0000256" key="1">
    <source>
        <dbReference type="SAM" id="Phobius"/>
    </source>
</evidence>
<accession>A0A0K2THC5</accession>
<name>A0A0K2THC5_LEPSM</name>